<dbReference type="PANTHER" id="PTHR42933">
    <property type="entry name" value="SLR6095 PROTEIN"/>
    <property type="match status" value="1"/>
</dbReference>
<proteinExistence type="inferred from homology"/>
<evidence type="ECO:0000313" key="10">
    <source>
        <dbReference type="Proteomes" id="UP000070434"/>
    </source>
</evidence>
<evidence type="ECO:0000259" key="8">
    <source>
        <dbReference type="Pfam" id="PF02384"/>
    </source>
</evidence>
<comment type="caution">
    <text evidence="9">The sequence shown here is derived from an EMBL/GenBank/DDBJ whole genome shotgun (WGS) entry which is preliminary data.</text>
</comment>
<gene>
    <name evidence="9" type="ORF">WS64_11315</name>
</gene>
<dbReference type="Gene3D" id="3.40.50.150">
    <property type="entry name" value="Vaccinia Virus protein VP39"/>
    <property type="match status" value="1"/>
</dbReference>
<dbReference type="SUPFAM" id="SSF53335">
    <property type="entry name" value="S-adenosyl-L-methionine-dependent methyltransferases"/>
    <property type="match status" value="1"/>
</dbReference>
<evidence type="ECO:0000256" key="2">
    <source>
        <dbReference type="ARBA" id="ARBA00011900"/>
    </source>
</evidence>
<dbReference type="GO" id="GO:0032259">
    <property type="term" value="P:methylation"/>
    <property type="evidence" value="ECO:0007669"/>
    <property type="project" value="UniProtKB-KW"/>
</dbReference>
<reference evidence="9 10" key="1">
    <citation type="submission" date="2015-11" db="EMBL/GenBank/DDBJ databases">
        <authorList>
            <person name="Sahl J."/>
            <person name="Wagner D."/>
            <person name="Keim P."/>
        </authorList>
    </citation>
    <scope>NUCLEOTIDE SEQUENCE [LARGE SCALE GENOMIC DNA]</scope>
    <source>
        <strain evidence="9 10">AZ-4-2-10-S1-D7</strain>
    </source>
</reference>
<dbReference type="GO" id="GO:0009307">
    <property type="term" value="P:DNA restriction-modification system"/>
    <property type="evidence" value="ECO:0007669"/>
    <property type="project" value="UniProtKB-KW"/>
</dbReference>
<evidence type="ECO:0000256" key="4">
    <source>
        <dbReference type="ARBA" id="ARBA00022679"/>
    </source>
</evidence>
<evidence type="ECO:0000313" key="9">
    <source>
        <dbReference type="EMBL" id="KWZ37121.1"/>
    </source>
</evidence>
<comment type="similarity">
    <text evidence="1">Belongs to the N(4)/N(6)-methyltransferase family.</text>
</comment>
<evidence type="ECO:0000256" key="6">
    <source>
        <dbReference type="ARBA" id="ARBA00022747"/>
    </source>
</evidence>
<evidence type="ECO:0000256" key="3">
    <source>
        <dbReference type="ARBA" id="ARBA00022603"/>
    </source>
</evidence>
<keyword evidence="3 9" id="KW-0489">Methyltransferase</keyword>
<dbReference type="EMBL" id="LNJP01000001">
    <property type="protein sequence ID" value="KWZ37121.1"/>
    <property type="molecule type" value="Genomic_DNA"/>
</dbReference>
<accession>A0AAW3Q6E1</accession>
<dbReference type="InterPro" id="IPR051537">
    <property type="entry name" value="DNA_Adenine_Mtase"/>
</dbReference>
<dbReference type="GO" id="GO:0009007">
    <property type="term" value="F:site-specific DNA-methyltransferase (adenine-specific) activity"/>
    <property type="evidence" value="ECO:0007669"/>
    <property type="project" value="UniProtKB-EC"/>
</dbReference>
<dbReference type="RefSeq" id="WP_060966948.1">
    <property type="nucleotide sequence ID" value="NZ_CM003768.1"/>
</dbReference>
<keyword evidence="6" id="KW-0680">Restriction system</keyword>
<dbReference type="Proteomes" id="UP000070434">
    <property type="component" value="Chromosome 1"/>
</dbReference>
<evidence type="ECO:0000256" key="5">
    <source>
        <dbReference type="ARBA" id="ARBA00022691"/>
    </source>
</evidence>
<name>A0AAW3Q6E1_9BURK</name>
<dbReference type="Pfam" id="PF02384">
    <property type="entry name" value="N6_Mtase"/>
    <property type="match status" value="1"/>
</dbReference>
<dbReference type="AlphaFoldDB" id="A0AAW3Q6E1"/>
<comment type="catalytic activity">
    <reaction evidence="7">
        <text>a 2'-deoxyadenosine in DNA + S-adenosyl-L-methionine = an N(6)-methyl-2'-deoxyadenosine in DNA + S-adenosyl-L-homocysteine + H(+)</text>
        <dbReference type="Rhea" id="RHEA:15197"/>
        <dbReference type="Rhea" id="RHEA-COMP:12418"/>
        <dbReference type="Rhea" id="RHEA-COMP:12419"/>
        <dbReference type="ChEBI" id="CHEBI:15378"/>
        <dbReference type="ChEBI" id="CHEBI:57856"/>
        <dbReference type="ChEBI" id="CHEBI:59789"/>
        <dbReference type="ChEBI" id="CHEBI:90615"/>
        <dbReference type="ChEBI" id="CHEBI:90616"/>
        <dbReference type="EC" id="2.1.1.72"/>
    </reaction>
</comment>
<dbReference type="PRINTS" id="PR00507">
    <property type="entry name" value="N12N6MTFRASE"/>
</dbReference>
<evidence type="ECO:0000256" key="7">
    <source>
        <dbReference type="ARBA" id="ARBA00047942"/>
    </source>
</evidence>
<protein>
    <recommendedName>
        <fullName evidence="2">site-specific DNA-methyltransferase (adenine-specific)</fullName>
        <ecNumber evidence="2">2.1.1.72</ecNumber>
    </recommendedName>
</protein>
<dbReference type="GO" id="GO:0003677">
    <property type="term" value="F:DNA binding"/>
    <property type="evidence" value="ECO:0007669"/>
    <property type="project" value="InterPro"/>
</dbReference>
<keyword evidence="4" id="KW-0808">Transferase</keyword>
<dbReference type="GO" id="GO:0008170">
    <property type="term" value="F:N-methyltransferase activity"/>
    <property type="evidence" value="ECO:0007669"/>
    <property type="project" value="InterPro"/>
</dbReference>
<dbReference type="PROSITE" id="PS00092">
    <property type="entry name" value="N6_MTASE"/>
    <property type="match status" value="1"/>
</dbReference>
<dbReference type="InterPro" id="IPR003356">
    <property type="entry name" value="DNA_methylase_A-5"/>
</dbReference>
<dbReference type="EC" id="2.1.1.72" evidence="2"/>
<sequence>MSQKIGAALLSYAETIWKTADTLRGAGIKEGDFPSYMMPFFALMLLESRLRRFRAEKIAQFEKAMGMGFDFELADHREWLEASARAENKGFHPELLLLGKGLKETCAVPGGNFRGRLLAHLELYDTETKRLLGLGYPEGAPKYLDIQGKASDLFSRPNSPLYAFASRWAAIDLTPFTNSEVTTIEEHIKRRWGDISAETAGEQYTPSDVIDLAADLIVSLRKEGSLEDGVADVYDMACGGGNFLFATEDALRQAFPRLSVRTRGQELNDALYALAAIEARFREDSRIEHENTLTNDLFLSEKFDVIVANPPYGSDWKDFRFAIESDASGRFSRDRLPPISDGQLLFLQHAAFHLAEQGVATIVHNGSTLFSGGAGSGESQTRLWLLKEQDLVEAIIQLPRGEFFNTDISTYMWVLNRNKPRHRSGRVLLINAEDCGTKLERNLNKKNCKISSETRETIVRAFEAYADGPLSKVLTIDQLLYNDVEIEVHRHDEEGRAIQEPVELNCDELELSIDDRLVKIVRGVLDDAESIGSTPVAAAATLNEWVKRATSIHLVASDGNQWRWDVESGRLTEERVEGHMSLGLGRVSVKAKVSKSKKSGEVVKVTTVIGPLLEKDHEITAFSSDPSENDRFIEEFLNSWVREPRRRLGQKLGCEINFNRFFPKRVHVPSSEELANELEILAREMTDLQAALEAVGGRRRQ</sequence>
<dbReference type="PANTHER" id="PTHR42933:SF3">
    <property type="entry name" value="TYPE I RESTRICTION ENZYME MJAVIII METHYLASE SUBUNIT"/>
    <property type="match status" value="1"/>
</dbReference>
<dbReference type="InterPro" id="IPR002052">
    <property type="entry name" value="DNA_methylase_N6_adenine_CS"/>
</dbReference>
<evidence type="ECO:0000256" key="1">
    <source>
        <dbReference type="ARBA" id="ARBA00006594"/>
    </source>
</evidence>
<dbReference type="InterPro" id="IPR029063">
    <property type="entry name" value="SAM-dependent_MTases_sf"/>
</dbReference>
<feature type="domain" description="DNA methylase adenine-specific" evidence="8">
    <location>
        <begin position="186"/>
        <end position="493"/>
    </location>
</feature>
<organism evidence="9 10">
    <name type="scientific">Burkholderia anthina</name>
    <dbReference type="NCBI Taxonomy" id="179879"/>
    <lineage>
        <taxon>Bacteria</taxon>
        <taxon>Pseudomonadati</taxon>
        <taxon>Pseudomonadota</taxon>
        <taxon>Betaproteobacteria</taxon>
        <taxon>Burkholderiales</taxon>
        <taxon>Burkholderiaceae</taxon>
        <taxon>Burkholderia</taxon>
        <taxon>Burkholderia cepacia complex</taxon>
    </lineage>
</organism>
<keyword evidence="5" id="KW-0949">S-adenosyl-L-methionine</keyword>